<reference evidence="1 2" key="1">
    <citation type="submission" date="2021-06" db="EMBL/GenBank/DDBJ databases">
        <authorList>
            <person name="Palmer J.M."/>
        </authorList>
    </citation>
    <scope>NUCLEOTIDE SEQUENCE [LARGE SCALE GENOMIC DNA]</scope>
    <source>
        <strain evidence="1 2">XR_2019</strain>
        <tissue evidence="1">Muscle</tissue>
    </source>
</reference>
<dbReference type="Proteomes" id="UP001444071">
    <property type="component" value="Unassembled WGS sequence"/>
</dbReference>
<protein>
    <submittedName>
        <fullName evidence="1">Uncharacterized protein</fullName>
    </submittedName>
</protein>
<accession>A0ABV0X144</accession>
<comment type="caution">
    <text evidence="1">The sequence shown here is derived from an EMBL/GenBank/DDBJ whole genome shotgun (WGS) entry which is preliminary data.</text>
</comment>
<proteinExistence type="predicted"/>
<evidence type="ECO:0000313" key="1">
    <source>
        <dbReference type="EMBL" id="MEQ2275009.1"/>
    </source>
</evidence>
<gene>
    <name evidence="1" type="ORF">XENORESO_018086</name>
</gene>
<name>A0ABV0X144_9TELE</name>
<dbReference type="EMBL" id="JAHRIM010080704">
    <property type="protein sequence ID" value="MEQ2275009.1"/>
    <property type="molecule type" value="Genomic_DNA"/>
</dbReference>
<organism evidence="1 2">
    <name type="scientific">Xenotaenia resolanae</name>
    <dbReference type="NCBI Taxonomy" id="208358"/>
    <lineage>
        <taxon>Eukaryota</taxon>
        <taxon>Metazoa</taxon>
        <taxon>Chordata</taxon>
        <taxon>Craniata</taxon>
        <taxon>Vertebrata</taxon>
        <taxon>Euteleostomi</taxon>
        <taxon>Actinopterygii</taxon>
        <taxon>Neopterygii</taxon>
        <taxon>Teleostei</taxon>
        <taxon>Neoteleostei</taxon>
        <taxon>Acanthomorphata</taxon>
        <taxon>Ovalentaria</taxon>
        <taxon>Atherinomorphae</taxon>
        <taxon>Cyprinodontiformes</taxon>
        <taxon>Goodeidae</taxon>
        <taxon>Xenotaenia</taxon>
    </lineage>
</organism>
<evidence type="ECO:0000313" key="2">
    <source>
        <dbReference type="Proteomes" id="UP001444071"/>
    </source>
</evidence>
<sequence>MMNSVKFDYFGLQLIITQKTLIKRIFNADICYDQVMAYTVMGMVAELTVSIRSVKHKRSWLKGRFWAFCEIVSPHVYGKLSGRKRCGRKHTSNMDPGEDCEAKPLQELGGESKGVDSSWKSSWNQCFKIHLKPIYITICMYLIFRFDL</sequence>
<keyword evidence="2" id="KW-1185">Reference proteome</keyword>